<keyword evidence="3" id="KW-1185">Reference proteome</keyword>
<sequence length="241" mass="25977">MWCAVEVDGIVKFRPLYGARSSSSTLSLGFAGFYNQLFDVGASRPRTGPREGRGEGERGAGAPVVERLRRQRKNMFPSDAHPGRVVACQGEEGYGRNGVDKSLVPAGKRSGDGGLIWRGKEGESRGMGLPRRDEGIGSRAWSVMLQRGRSADGRHGKEREKKSSKLGCGRNGMSSPAIYRRRGAVVNGGSGGGRRLGHGDGGAKGEVMAPALFVHWSAVEARTRGGRGTVERRRRTDTERR</sequence>
<feature type="region of interest" description="Disordered" evidence="1">
    <location>
        <begin position="99"/>
        <end position="134"/>
    </location>
</feature>
<evidence type="ECO:0000313" key="3">
    <source>
        <dbReference type="Proteomes" id="UP000006591"/>
    </source>
</evidence>
<name>A0A0E0GZ22_ORYNI</name>
<dbReference type="AlphaFoldDB" id="A0A0E0GZ22"/>
<evidence type="ECO:0000313" key="2">
    <source>
        <dbReference type="EnsemblPlants" id="ONIVA04G05880.1"/>
    </source>
</evidence>
<protein>
    <submittedName>
        <fullName evidence="2">Uncharacterized protein</fullName>
    </submittedName>
</protein>
<feature type="compositionally biased region" description="Gly residues" evidence="1">
    <location>
        <begin position="186"/>
        <end position="196"/>
    </location>
</feature>
<dbReference type="HOGENOM" id="CLU_1153270_0_0_1"/>
<accession>A0A0E0GZ22</accession>
<organism evidence="2">
    <name type="scientific">Oryza nivara</name>
    <name type="common">Indian wild rice</name>
    <name type="synonym">Oryza sativa f. spontanea</name>
    <dbReference type="NCBI Taxonomy" id="4536"/>
    <lineage>
        <taxon>Eukaryota</taxon>
        <taxon>Viridiplantae</taxon>
        <taxon>Streptophyta</taxon>
        <taxon>Embryophyta</taxon>
        <taxon>Tracheophyta</taxon>
        <taxon>Spermatophyta</taxon>
        <taxon>Magnoliopsida</taxon>
        <taxon>Liliopsida</taxon>
        <taxon>Poales</taxon>
        <taxon>Poaceae</taxon>
        <taxon>BOP clade</taxon>
        <taxon>Oryzoideae</taxon>
        <taxon>Oryzeae</taxon>
        <taxon>Oryzinae</taxon>
        <taxon>Oryza</taxon>
    </lineage>
</organism>
<dbReference type="EnsemblPlants" id="ONIVA04G05880.1">
    <property type="protein sequence ID" value="ONIVA04G05880.1"/>
    <property type="gene ID" value="ONIVA04G05880"/>
</dbReference>
<feature type="region of interest" description="Disordered" evidence="1">
    <location>
        <begin position="221"/>
        <end position="241"/>
    </location>
</feature>
<feature type="compositionally biased region" description="Basic and acidic residues" evidence="1">
    <location>
        <begin position="149"/>
        <end position="163"/>
    </location>
</feature>
<reference evidence="2" key="2">
    <citation type="submission" date="2018-04" db="EMBL/GenBank/DDBJ databases">
        <title>OnivRS2 (Oryza nivara Reference Sequence Version 2).</title>
        <authorList>
            <person name="Zhang J."/>
            <person name="Kudrna D."/>
            <person name="Lee S."/>
            <person name="Talag J."/>
            <person name="Rajasekar S."/>
            <person name="Welchert J."/>
            <person name="Hsing Y.-I."/>
            <person name="Wing R.A."/>
        </authorList>
    </citation>
    <scope>NUCLEOTIDE SEQUENCE [LARGE SCALE GENOMIC DNA]</scope>
    <source>
        <strain evidence="2">SL10</strain>
    </source>
</reference>
<dbReference type="Proteomes" id="UP000006591">
    <property type="component" value="Chromosome 4"/>
</dbReference>
<feature type="compositionally biased region" description="Basic and acidic residues" evidence="1">
    <location>
        <begin position="229"/>
        <end position="241"/>
    </location>
</feature>
<feature type="compositionally biased region" description="Basic and acidic residues" evidence="1">
    <location>
        <begin position="118"/>
        <end position="134"/>
    </location>
</feature>
<dbReference type="Gramene" id="ONIVA04G05880.1">
    <property type="protein sequence ID" value="ONIVA04G05880.1"/>
    <property type="gene ID" value="ONIVA04G05880"/>
</dbReference>
<feature type="region of interest" description="Disordered" evidence="1">
    <location>
        <begin position="147"/>
        <end position="205"/>
    </location>
</feature>
<evidence type="ECO:0000256" key="1">
    <source>
        <dbReference type="SAM" id="MobiDB-lite"/>
    </source>
</evidence>
<dbReference type="OMA" id="IWRGKEG"/>
<reference evidence="2" key="1">
    <citation type="submission" date="2015-04" db="UniProtKB">
        <authorList>
            <consortium name="EnsemblPlants"/>
        </authorList>
    </citation>
    <scope>IDENTIFICATION</scope>
    <source>
        <strain evidence="2">SL10</strain>
    </source>
</reference>
<proteinExistence type="predicted"/>